<evidence type="ECO:0000256" key="1">
    <source>
        <dbReference type="ARBA" id="ARBA00022723"/>
    </source>
</evidence>
<feature type="binding site" evidence="4">
    <location>
        <position position="196"/>
    </location>
    <ligand>
        <name>Zn(2+)</name>
        <dbReference type="ChEBI" id="CHEBI:29105"/>
        <label>2</label>
    </ligand>
</feature>
<sequence>MKYPIDMHTHTIVSGHAYTTLLENAKYASEIGLEILGTTDHAPSMPGAPHHWYFGNFKVLPRKLYGVTMLYGSEANIIDYDGNLDLPLEIQEKLDIMIASMHDPVMKPNPDRDLNTRAILKAMDNKNVIMVGHPGNPSFPIHEEELVKKAKEKNILIEINNSSFVRSRIGSDKTCSTIARLCKEHGVRIILNSDSHVCFTIGNFDAAIKVLKDVNMPEELIINRSSEVFMKFLREEKGKVIEER</sequence>
<evidence type="ECO:0000256" key="2">
    <source>
        <dbReference type="ARBA" id="ARBA00022801"/>
    </source>
</evidence>
<keyword evidence="3 4" id="KW-0862">Zinc</keyword>
<feature type="binding site" evidence="4">
    <location>
        <position position="133"/>
    </location>
    <ligand>
        <name>Zn(2+)</name>
        <dbReference type="ChEBI" id="CHEBI:29105"/>
        <label>3</label>
    </ligand>
</feature>
<dbReference type="HAMAP" id="MF_01561">
    <property type="entry name" value="YcdX_phosphat"/>
    <property type="match status" value="1"/>
</dbReference>
<dbReference type="AlphaFoldDB" id="A0A1W1X0J6"/>
<name>A0A1W1X0J6_9CLOT</name>
<dbReference type="InterPro" id="IPR050243">
    <property type="entry name" value="PHP_phosphatase"/>
</dbReference>
<dbReference type="GO" id="GO:0008270">
    <property type="term" value="F:zinc ion binding"/>
    <property type="evidence" value="ECO:0007669"/>
    <property type="project" value="UniProtKB-UniRule"/>
</dbReference>
<feature type="binding site" evidence="4">
    <location>
        <position position="41"/>
    </location>
    <ligand>
        <name>Zn(2+)</name>
        <dbReference type="ChEBI" id="CHEBI:29105"/>
        <label>2</label>
    </ligand>
</feature>
<dbReference type="InterPro" id="IPR016195">
    <property type="entry name" value="Pol/histidinol_Pase-like"/>
</dbReference>
<dbReference type="NCBIfam" id="NF006702">
    <property type="entry name" value="PRK09248.1"/>
    <property type="match status" value="1"/>
</dbReference>
<dbReference type="InterPro" id="IPR003141">
    <property type="entry name" value="Pol/His_phosphatase_N"/>
</dbReference>
<feature type="binding site" evidence="4">
    <location>
        <position position="102"/>
    </location>
    <ligand>
        <name>Zn(2+)</name>
        <dbReference type="ChEBI" id="CHEBI:29105"/>
        <label>3</label>
    </ligand>
</feature>
<feature type="binding site" evidence="4">
    <location>
        <position position="74"/>
    </location>
    <ligand>
        <name>Zn(2+)</name>
        <dbReference type="ChEBI" id="CHEBI:29105"/>
        <label>3</label>
    </ligand>
</feature>
<evidence type="ECO:0000259" key="5">
    <source>
        <dbReference type="SMART" id="SM00481"/>
    </source>
</evidence>
<feature type="domain" description="Polymerase/histidinol phosphatase N-terminal" evidence="5">
    <location>
        <begin position="5"/>
        <end position="79"/>
    </location>
</feature>
<evidence type="ECO:0000256" key="4">
    <source>
        <dbReference type="HAMAP-Rule" id="MF_01561"/>
    </source>
</evidence>
<dbReference type="SMART" id="SM00481">
    <property type="entry name" value="POLIIIAc"/>
    <property type="match status" value="1"/>
</dbReference>
<dbReference type="GO" id="GO:0005829">
    <property type="term" value="C:cytosol"/>
    <property type="evidence" value="ECO:0007669"/>
    <property type="project" value="TreeGrafter"/>
</dbReference>
<evidence type="ECO:0000256" key="3">
    <source>
        <dbReference type="ARBA" id="ARBA00022833"/>
    </source>
</evidence>
<protein>
    <submittedName>
        <fullName evidence="6">Putative hydrolase</fullName>
    </submittedName>
</protein>
<dbReference type="PANTHER" id="PTHR36928:SF1">
    <property type="entry name" value="PHOSPHATASE YCDX-RELATED"/>
    <property type="match status" value="1"/>
</dbReference>
<dbReference type="GO" id="GO:0016791">
    <property type="term" value="F:phosphatase activity"/>
    <property type="evidence" value="ECO:0007669"/>
    <property type="project" value="UniProtKB-UniRule"/>
</dbReference>
<accession>A0A1W1X0J6</accession>
<feature type="binding site" evidence="4">
    <location>
        <position position="8"/>
    </location>
    <ligand>
        <name>Zn(2+)</name>
        <dbReference type="ChEBI" id="CHEBI:29105"/>
        <label>1</label>
    </ligand>
</feature>
<dbReference type="Gene3D" id="3.20.20.140">
    <property type="entry name" value="Metal-dependent hydrolases"/>
    <property type="match status" value="1"/>
</dbReference>
<dbReference type="RefSeq" id="WP_084113398.1">
    <property type="nucleotide sequence ID" value="NZ_FWXH01000002.1"/>
</dbReference>
<proteinExistence type="inferred from homology"/>
<feature type="binding site" evidence="4">
    <location>
        <position position="194"/>
    </location>
    <ligand>
        <name>Zn(2+)</name>
        <dbReference type="ChEBI" id="CHEBI:29105"/>
        <label>1</label>
    </ligand>
</feature>
<reference evidence="6 7" key="1">
    <citation type="submission" date="2017-04" db="EMBL/GenBank/DDBJ databases">
        <authorList>
            <person name="Afonso C.L."/>
            <person name="Miller P.J."/>
            <person name="Scott M.A."/>
            <person name="Spackman E."/>
            <person name="Goraichik I."/>
            <person name="Dimitrov K.M."/>
            <person name="Suarez D.L."/>
            <person name="Swayne D.E."/>
        </authorList>
    </citation>
    <scope>NUCLEOTIDE SEQUENCE [LARGE SCALE GENOMIC DNA]</scope>
    <source>
        <strain evidence="6 7">DSM 12555</strain>
    </source>
</reference>
<gene>
    <name evidence="6" type="ORF">SAMN02745134_00183</name>
</gene>
<feature type="binding site" evidence="4">
    <location>
        <position position="10"/>
    </location>
    <ligand>
        <name>Zn(2+)</name>
        <dbReference type="ChEBI" id="CHEBI:29105"/>
        <label>1</label>
    </ligand>
</feature>
<evidence type="ECO:0000313" key="7">
    <source>
        <dbReference type="Proteomes" id="UP000192468"/>
    </source>
</evidence>
<dbReference type="InterPro" id="IPR023710">
    <property type="entry name" value="Phosphatase_YcdX_put"/>
</dbReference>
<dbReference type="Proteomes" id="UP000192468">
    <property type="component" value="Unassembled WGS sequence"/>
</dbReference>
<dbReference type="OrthoDB" id="9808747at2"/>
<comment type="similarity">
    <text evidence="4">Belongs to the PHP family.</text>
</comment>
<dbReference type="SUPFAM" id="SSF89550">
    <property type="entry name" value="PHP domain-like"/>
    <property type="match status" value="1"/>
</dbReference>
<keyword evidence="1 4" id="KW-0479">Metal-binding</keyword>
<organism evidence="6 7">
    <name type="scientific">Clostridium acidisoli DSM 12555</name>
    <dbReference type="NCBI Taxonomy" id="1121291"/>
    <lineage>
        <taxon>Bacteria</taxon>
        <taxon>Bacillati</taxon>
        <taxon>Bacillota</taxon>
        <taxon>Clostridia</taxon>
        <taxon>Eubacteriales</taxon>
        <taxon>Clostridiaceae</taxon>
        <taxon>Clostridium</taxon>
    </lineage>
</organism>
<feature type="binding site" evidence="4">
    <location>
        <position position="74"/>
    </location>
    <ligand>
        <name>Zn(2+)</name>
        <dbReference type="ChEBI" id="CHEBI:29105"/>
        <label>1</label>
    </ligand>
</feature>
<dbReference type="CDD" id="cd07437">
    <property type="entry name" value="PHP_HisPPase_Ycdx_like"/>
    <property type="match status" value="1"/>
</dbReference>
<comment type="cofactor">
    <cofactor evidence="4">
        <name>Zn(2+)</name>
        <dbReference type="ChEBI" id="CHEBI:29105"/>
    </cofactor>
    <text evidence="4">Binds 3 Zn(2+) ions per subunit.</text>
</comment>
<dbReference type="STRING" id="1121291.SAMN02745134_00183"/>
<evidence type="ECO:0000313" key="6">
    <source>
        <dbReference type="EMBL" id="SMC16901.1"/>
    </source>
</evidence>
<dbReference type="PANTHER" id="PTHR36928">
    <property type="entry name" value="PHOSPHATASE YCDX-RELATED"/>
    <property type="match status" value="1"/>
</dbReference>
<dbReference type="EMBL" id="FWXH01000002">
    <property type="protein sequence ID" value="SMC16901.1"/>
    <property type="molecule type" value="Genomic_DNA"/>
</dbReference>
<keyword evidence="7" id="KW-1185">Reference proteome</keyword>
<feature type="binding site" evidence="4">
    <location>
        <position position="16"/>
    </location>
    <ligand>
        <name>Zn(2+)</name>
        <dbReference type="ChEBI" id="CHEBI:29105"/>
        <label>2</label>
    </ligand>
</feature>
<keyword evidence="2 4" id="KW-0378">Hydrolase</keyword>